<gene>
    <name evidence="1" type="ORF">U771_10915</name>
</gene>
<evidence type="ECO:0000313" key="2">
    <source>
        <dbReference type="Proteomes" id="UP000018725"/>
    </source>
</evidence>
<dbReference type="Proteomes" id="UP000018725">
    <property type="component" value="Chromosome"/>
</dbReference>
<evidence type="ECO:0000313" key="1">
    <source>
        <dbReference type="EMBL" id="AHC34711.1"/>
    </source>
</evidence>
<sequence length="134" mass="14487">MSGRIATNPSWRIPLGGPMTSTSFNAGQSGYRQSASDQTHAEAQEPTCDKAPAQILHAYETQRMKDFAGQRRFQAPVADDFARGMLAPGQELGRDAQPLASLRGVMVSVMIGLRSMCSGQKAENNRAAPPHDRD</sequence>
<dbReference type="EMBL" id="CP006852">
    <property type="protein sequence ID" value="AHC34711.1"/>
    <property type="molecule type" value="Genomic_DNA"/>
</dbReference>
<accession>A0ACA7P4A8</accession>
<keyword evidence="2" id="KW-1185">Reference proteome</keyword>
<organism evidence="1 2">
    <name type="scientific">Pseudomonas gorinensis</name>
    <dbReference type="NCBI Taxonomy" id="3240790"/>
    <lineage>
        <taxon>Bacteria</taxon>
        <taxon>Pseudomonadati</taxon>
        <taxon>Pseudomonadota</taxon>
        <taxon>Gammaproteobacteria</taxon>
        <taxon>Pseudomonadales</taxon>
        <taxon>Pseudomonadaceae</taxon>
        <taxon>Pseudomonas</taxon>
    </lineage>
</organism>
<protein>
    <submittedName>
        <fullName evidence="1">Type III secretion protein</fullName>
    </submittedName>
</protein>
<name>A0ACA7P4A8_9PSED</name>
<reference evidence="1 2" key="1">
    <citation type="journal article" date="2014" name="Genome Announc.">
        <title>Complete Genome Sequence of Pseudomonas sp. Strain TKP, Isolated from a gamma-Hexachlorocyclohexane-Degrading Mixed Culture.</title>
        <authorList>
            <person name="Ohtsubo Y."/>
            <person name="Kishida K."/>
            <person name="Sato T."/>
            <person name="Tabata M."/>
            <person name="Kawasumi T."/>
            <person name="Ogura Y."/>
            <person name="Hayashi T."/>
            <person name="Tsuda M."/>
            <person name="Nagata Y."/>
        </authorList>
    </citation>
    <scope>NUCLEOTIDE SEQUENCE [LARGE SCALE GENOMIC DNA]</scope>
    <source>
        <strain evidence="1 2">TKP</strain>
    </source>
</reference>
<proteinExistence type="predicted"/>